<gene>
    <name evidence="2" type="ORF">JZO70_18395</name>
</gene>
<evidence type="ECO:0000313" key="3">
    <source>
        <dbReference type="Proteomes" id="UP000664601"/>
    </source>
</evidence>
<reference evidence="2 3" key="1">
    <citation type="submission" date="2021-03" db="EMBL/GenBank/DDBJ databases">
        <title>Enterococcal diversity collection.</title>
        <authorList>
            <person name="Gilmore M.S."/>
            <person name="Schwartzman J."/>
            <person name="Van Tyne D."/>
            <person name="Martin M."/>
            <person name="Earl A.M."/>
            <person name="Manson A.L."/>
            <person name="Straub T."/>
            <person name="Salamzade R."/>
            <person name="Saavedra J."/>
            <person name="Lebreton F."/>
            <person name="Prichula J."/>
            <person name="Schaufler K."/>
            <person name="Gaca A."/>
            <person name="Sgardioli B."/>
            <person name="Wagenaar J."/>
            <person name="Strong T."/>
        </authorList>
    </citation>
    <scope>NUCLEOTIDE SEQUENCE [LARGE SCALE GENOMIC DNA]</scope>
    <source>
        <strain evidence="2 3">669A</strain>
    </source>
</reference>
<dbReference type="RefSeq" id="WP_207675145.1">
    <property type="nucleotide sequence ID" value="NZ_JAFREM010000030.1"/>
</dbReference>
<proteinExistence type="predicted"/>
<keyword evidence="3" id="KW-1185">Reference proteome</keyword>
<keyword evidence="1" id="KW-0812">Transmembrane</keyword>
<feature type="transmembrane region" description="Helical" evidence="1">
    <location>
        <begin position="58"/>
        <end position="77"/>
    </location>
</feature>
<accession>A0ABS3LET6</accession>
<keyword evidence="1" id="KW-0472">Membrane</keyword>
<evidence type="ECO:0000313" key="2">
    <source>
        <dbReference type="EMBL" id="MBO1308152.1"/>
    </source>
</evidence>
<keyword evidence="1" id="KW-1133">Transmembrane helix</keyword>
<feature type="transmembrane region" description="Helical" evidence="1">
    <location>
        <begin position="32"/>
        <end position="52"/>
    </location>
</feature>
<evidence type="ECO:0000256" key="1">
    <source>
        <dbReference type="SAM" id="Phobius"/>
    </source>
</evidence>
<dbReference type="Proteomes" id="UP000664601">
    <property type="component" value="Unassembled WGS sequence"/>
</dbReference>
<protein>
    <submittedName>
        <fullName evidence="2">Uncharacterized protein</fullName>
    </submittedName>
</protein>
<sequence>MSYADLYVVVACGLCAIITGYSILMMNRDFKFLYVGIGCITGGLSVGMYTYHFDSRESFLVMCLYYGCWLFSAFFFAKKMKA</sequence>
<feature type="transmembrane region" description="Helical" evidence="1">
    <location>
        <begin position="6"/>
        <end position="25"/>
    </location>
</feature>
<organism evidence="2 3">
    <name type="scientific">Candidatus Enterococcus moelleringii</name>
    <dbReference type="NCBI Taxonomy" id="2815325"/>
    <lineage>
        <taxon>Bacteria</taxon>
        <taxon>Bacillati</taxon>
        <taxon>Bacillota</taxon>
        <taxon>Bacilli</taxon>
        <taxon>Lactobacillales</taxon>
        <taxon>Enterococcaceae</taxon>
        <taxon>Enterococcus</taxon>
    </lineage>
</organism>
<dbReference type="EMBL" id="JAFREM010000030">
    <property type="protein sequence ID" value="MBO1308152.1"/>
    <property type="molecule type" value="Genomic_DNA"/>
</dbReference>
<name>A0ABS3LET6_9ENTE</name>
<comment type="caution">
    <text evidence="2">The sequence shown here is derived from an EMBL/GenBank/DDBJ whole genome shotgun (WGS) entry which is preliminary data.</text>
</comment>